<dbReference type="AlphaFoldDB" id="A0A914X5L8"/>
<keyword evidence="1" id="KW-1133">Transmembrane helix</keyword>
<dbReference type="Gene3D" id="1.20.1070.10">
    <property type="entry name" value="Rhodopsin 7-helix transmembrane proteins"/>
    <property type="match status" value="1"/>
</dbReference>
<dbReference type="Pfam" id="PF10323">
    <property type="entry name" value="7TM_GPCR_Srv"/>
    <property type="match status" value="1"/>
</dbReference>
<reference evidence="3" key="1">
    <citation type="submission" date="2022-11" db="UniProtKB">
        <authorList>
            <consortium name="WormBaseParasite"/>
        </authorList>
    </citation>
    <scope>IDENTIFICATION</scope>
</reference>
<protein>
    <submittedName>
        <fullName evidence="3">G-protein coupled receptors family 1 profile domain-containing protein</fullName>
    </submittedName>
</protein>
<keyword evidence="2" id="KW-1185">Reference proteome</keyword>
<name>A0A914X5L8_9BILA</name>
<dbReference type="Proteomes" id="UP000887566">
    <property type="component" value="Unplaced"/>
</dbReference>
<evidence type="ECO:0000313" key="2">
    <source>
        <dbReference type="Proteomes" id="UP000887566"/>
    </source>
</evidence>
<sequence>MYIAVFIGAVLHSKRYTTVSYQSATSPAGKGNENSNTLQISVGTVRSQIVNNRREMRLAVSGFFVFISMFMYFLFVVLVLTTGNADFDDGVMYNIVCDIFSCINPYALLLLSKQTRIAFMRTLQCKKSS</sequence>
<feature type="transmembrane region" description="Helical" evidence="1">
    <location>
        <begin position="91"/>
        <end position="111"/>
    </location>
</feature>
<dbReference type="InterPro" id="IPR019426">
    <property type="entry name" value="7TM_GPCR_serpentine_rcpt_Srv"/>
</dbReference>
<feature type="transmembrane region" description="Helical" evidence="1">
    <location>
        <begin position="58"/>
        <end position="79"/>
    </location>
</feature>
<dbReference type="WBParaSite" id="PSAMB.scaffold659size44332.g7788.t1">
    <property type="protein sequence ID" value="PSAMB.scaffold659size44332.g7788.t1"/>
    <property type="gene ID" value="PSAMB.scaffold659size44332.g7788"/>
</dbReference>
<evidence type="ECO:0000313" key="3">
    <source>
        <dbReference type="WBParaSite" id="PSAMB.scaffold659size44332.g7788.t1"/>
    </source>
</evidence>
<organism evidence="2 3">
    <name type="scientific">Plectus sambesii</name>
    <dbReference type="NCBI Taxonomy" id="2011161"/>
    <lineage>
        <taxon>Eukaryota</taxon>
        <taxon>Metazoa</taxon>
        <taxon>Ecdysozoa</taxon>
        <taxon>Nematoda</taxon>
        <taxon>Chromadorea</taxon>
        <taxon>Plectida</taxon>
        <taxon>Plectina</taxon>
        <taxon>Plectoidea</taxon>
        <taxon>Plectidae</taxon>
        <taxon>Plectus</taxon>
    </lineage>
</organism>
<keyword evidence="1" id="KW-0812">Transmembrane</keyword>
<evidence type="ECO:0000256" key="1">
    <source>
        <dbReference type="SAM" id="Phobius"/>
    </source>
</evidence>
<dbReference type="SUPFAM" id="SSF81321">
    <property type="entry name" value="Family A G protein-coupled receptor-like"/>
    <property type="match status" value="1"/>
</dbReference>
<proteinExistence type="predicted"/>
<accession>A0A914X5L8</accession>
<keyword evidence="1" id="KW-0472">Membrane</keyword>